<evidence type="ECO:0000313" key="1">
    <source>
        <dbReference type="EMBL" id="MCW1926641.1"/>
    </source>
</evidence>
<sequence length="65" mass="7563">MMVRPWRLDPRRLGGYAEYLDFDCRGVVNIDRDLAEEFFPNGVVPPVYGEVNRRGLRDRRIGPAL</sequence>
<dbReference type="RefSeq" id="WP_264490749.1">
    <property type="nucleotide sequence ID" value="NZ_JAPDDT010000032.1"/>
</dbReference>
<comment type="caution">
    <text evidence="1">The sequence shown here is derived from an EMBL/GenBank/DDBJ whole genome shotgun (WGS) entry which is preliminary data.</text>
</comment>
<gene>
    <name evidence="1" type="ORF">OKA05_29075</name>
</gene>
<dbReference type="EMBL" id="JAPDDT010000032">
    <property type="protein sequence ID" value="MCW1926641.1"/>
    <property type="molecule type" value="Genomic_DNA"/>
</dbReference>
<protein>
    <submittedName>
        <fullName evidence="1">Uncharacterized protein</fullName>
    </submittedName>
</protein>
<evidence type="ECO:0000313" key="2">
    <source>
        <dbReference type="Proteomes" id="UP001320876"/>
    </source>
</evidence>
<accession>A0ABT3GSY5</accession>
<name>A0ABT3GSY5_9BACT</name>
<proteinExistence type="predicted"/>
<dbReference type="Proteomes" id="UP001320876">
    <property type="component" value="Unassembled WGS sequence"/>
</dbReference>
<organism evidence="1 2">
    <name type="scientific">Luteolibacter arcticus</name>
    <dbReference type="NCBI Taxonomy" id="1581411"/>
    <lineage>
        <taxon>Bacteria</taxon>
        <taxon>Pseudomonadati</taxon>
        <taxon>Verrucomicrobiota</taxon>
        <taxon>Verrucomicrobiia</taxon>
        <taxon>Verrucomicrobiales</taxon>
        <taxon>Verrucomicrobiaceae</taxon>
        <taxon>Luteolibacter</taxon>
    </lineage>
</organism>
<keyword evidence="2" id="KW-1185">Reference proteome</keyword>
<reference evidence="1 2" key="1">
    <citation type="submission" date="2022-10" db="EMBL/GenBank/DDBJ databases">
        <title>Luteolibacter arcticus strain CCTCC AB 2014275, whole genome shotgun sequencing project.</title>
        <authorList>
            <person name="Zhao G."/>
            <person name="Shen L."/>
        </authorList>
    </citation>
    <scope>NUCLEOTIDE SEQUENCE [LARGE SCALE GENOMIC DNA]</scope>
    <source>
        <strain evidence="1 2">CCTCC AB 2014275</strain>
    </source>
</reference>